<dbReference type="InterPro" id="IPR036291">
    <property type="entry name" value="NAD(P)-bd_dom_sf"/>
</dbReference>
<dbReference type="SUPFAM" id="SSF51735">
    <property type="entry name" value="NAD(P)-binding Rossmann-fold domains"/>
    <property type="match status" value="1"/>
</dbReference>
<dbReference type="Gene3D" id="3.90.25.10">
    <property type="entry name" value="UDP-galactose 4-epimerase, domain 1"/>
    <property type="match status" value="1"/>
</dbReference>
<keyword evidence="2" id="KW-0560">Oxidoreductase</keyword>
<sequence>MASSSSAEAPIRKVLLVGANGTVGSVILEGLVQARCFDVSVLRRSNSSSSGTAAGIADVTVSPQLGLDELVAAIAGHDAVVAAFPLKDVDQHLRLVEAAFRAGVRRYIPADYGSCDAASPQAQAHLKLYRDKTAVRDKCEELASRNPSGPFSWTSIICGHFFDYGLRDGLLHVDLDAHTAQILDAGDIKASASTLRRVAESVVAVLQRPRQTRNRAVYVQSFCPTQLEILASLERATGRKWHTQHLDSNAFLERESRRLAAGDHDAIEGIVFVLGTVDADWTRRDGFAMELLGLEDENLDDVVAAVVAEHAKEKASS</sequence>
<evidence type="ECO:0000259" key="3">
    <source>
        <dbReference type="Pfam" id="PF05368"/>
    </source>
</evidence>
<proteinExistence type="predicted"/>
<dbReference type="InterPro" id="IPR008030">
    <property type="entry name" value="NmrA-like"/>
</dbReference>
<gene>
    <name evidence="4" type="ORF">TPAR_07923</name>
</gene>
<feature type="domain" description="NmrA-like" evidence="3">
    <location>
        <begin position="13"/>
        <end position="252"/>
    </location>
</feature>
<dbReference type="EMBL" id="PKSG01000971">
    <property type="protein sequence ID" value="POR31865.1"/>
    <property type="molecule type" value="Genomic_DNA"/>
</dbReference>
<protein>
    <submittedName>
        <fullName evidence="4">NmrA family transcriptional regulator</fullName>
    </submittedName>
</protein>
<evidence type="ECO:0000256" key="1">
    <source>
        <dbReference type="ARBA" id="ARBA00022857"/>
    </source>
</evidence>
<reference evidence="4 5" key="1">
    <citation type="submission" date="2018-01" db="EMBL/GenBank/DDBJ databases">
        <title>Harnessing the power of phylogenomics to disentangle the directionality and signatures of interkingdom host jumping in the parasitic fungal genus Tolypocladium.</title>
        <authorList>
            <person name="Quandt C.A."/>
            <person name="Patterson W."/>
            <person name="Spatafora J.W."/>
        </authorList>
    </citation>
    <scope>NUCLEOTIDE SEQUENCE [LARGE SCALE GENOMIC DNA]</scope>
    <source>
        <strain evidence="4 5">NRBC 100945</strain>
    </source>
</reference>
<evidence type="ECO:0000256" key="2">
    <source>
        <dbReference type="ARBA" id="ARBA00023002"/>
    </source>
</evidence>
<dbReference type="Proteomes" id="UP000237481">
    <property type="component" value="Unassembled WGS sequence"/>
</dbReference>
<dbReference type="InterPro" id="IPR045312">
    <property type="entry name" value="PCBER-like"/>
</dbReference>
<organism evidence="4 5">
    <name type="scientific">Tolypocladium paradoxum</name>
    <dbReference type="NCBI Taxonomy" id="94208"/>
    <lineage>
        <taxon>Eukaryota</taxon>
        <taxon>Fungi</taxon>
        <taxon>Dikarya</taxon>
        <taxon>Ascomycota</taxon>
        <taxon>Pezizomycotina</taxon>
        <taxon>Sordariomycetes</taxon>
        <taxon>Hypocreomycetidae</taxon>
        <taxon>Hypocreales</taxon>
        <taxon>Ophiocordycipitaceae</taxon>
        <taxon>Tolypocladium</taxon>
    </lineage>
</organism>
<keyword evidence="5" id="KW-1185">Reference proteome</keyword>
<comment type="caution">
    <text evidence="4">The sequence shown here is derived from an EMBL/GenBank/DDBJ whole genome shotgun (WGS) entry which is preliminary data.</text>
</comment>
<accession>A0A2S4KNV1</accession>
<dbReference type="STRING" id="94208.A0A2S4KNV1"/>
<evidence type="ECO:0000313" key="4">
    <source>
        <dbReference type="EMBL" id="POR31865.1"/>
    </source>
</evidence>
<dbReference type="OrthoDB" id="9984533at2759"/>
<dbReference type="InterPro" id="IPR051609">
    <property type="entry name" value="NmrA/Isoflavone_reductase-like"/>
</dbReference>
<dbReference type="GO" id="GO:0016491">
    <property type="term" value="F:oxidoreductase activity"/>
    <property type="evidence" value="ECO:0007669"/>
    <property type="project" value="UniProtKB-KW"/>
</dbReference>
<evidence type="ECO:0000313" key="5">
    <source>
        <dbReference type="Proteomes" id="UP000237481"/>
    </source>
</evidence>
<dbReference type="PANTHER" id="PTHR47706">
    <property type="entry name" value="NMRA-LIKE FAMILY PROTEIN"/>
    <property type="match status" value="1"/>
</dbReference>
<dbReference type="PANTHER" id="PTHR47706:SF9">
    <property type="entry name" value="NMRA-LIKE DOMAIN-CONTAINING PROTEIN-RELATED"/>
    <property type="match status" value="1"/>
</dbReference>
<dbReference type="CDD" id="cd05259">
    <property type="entry name" value="PCBER_SDR_a"/>
    <property type="match status" value="1"/>
</dbReference>
<dbReference type="Gene3D" id="3.40.50.720">
    <property type="entry name" value="NAD(P)-binding Rossmann-like Domain"/>
    <property type="match status" value="1"/>
</dbReference>
<dbReference type="Pfam" id="PF05368">
    <property type="entry name" value="NmrA"/>
    <property type="match status" value="1"/>
</dbReference>
<dbReference type="AlphaFoldDB" id="A0A2S4KNV1"/>
<keyword evidence="1" id="KW-0521">NADP</keyword>
<name>A0A2S4KNV1_9HYPO</name>